<dbReference type="Gene3D" id="3.30.450.20">
    <property type="entry name" value="PAS domain"/>
    <property type="match status" value="3"/>
</dbReference>
<dbReference type="CDD" id="cd00082">
    <property type="entry name" value="HisKA"/>
    <property type="match status" value="1"/>
</dbReference>
<dbReference type="Gene3D" id="3.40.50.2300">
    <property type="match status" value="1"/>
</dbReference>
<evidence type="ECO:0000256" key="10">
    <source>
        <dbReference type="PROSITE-ProRule" id="PRU00169"/>
    </source>
</evidence>
<evidence type="ECO:0000256" key="7">
    <source>
        <dbReference type="ARBA" id="ARBA00022777"/>
    </source>
</evidence>
<keyword evidence="8" id="KW-0067">ATP-binding</keyword>
<dbReference type="Pfam" id="PF00072">
    <property type="entry name" value="Response_reg"/>
    <property type="match status" value="1"/>
</dbReference>
<dbReference type="InterPro" id="IPR003594">
    <property type="entry name" value="HATPase_dom"/>
</dbReference>
<evidence type="ECO:0000313" key="15">
    <source>
        <dbReference type="EMBL" id="WAB82003.1"/>
    </source>
</evidence>
<dbReference type="SMART" id="SM00086">
    <property type="entry name" value="PAC"/>
    <property type="match status" value="2"/>
</dbReference>
<keyword evidence="16" id="KW-1185">Reference proteome</keyword>
<evidence type="ECO:0000259" key="14">
    <source>
        <dbReference type="PROSITE" id="PS50113"/>
    </source>
</evidence>
<name>A0A9E8MLU1_9MICO</name>
<organism evidence="15 16">
    <name type="scientific">Microcella daejeonensis</name>
    <dbReference type="NCBI Taxonomy" id="2994971"/>
    <lineage>
        <taxon>Bacteria</taxon>
        <taxon>Bacillati</taxon>
        <taxon>Actinomycetota</taxon>
        <taxon>Actinomycetes</taxon>
        <taxon>Micrococcales</taxon>
        <taxon>Microbacteriaceae</taxon>
        <taxon>Microcella</taxon>
    </lineage>
</organism>
<gene>
    <name evidence="15" type="ORF">OVN18_03020</name>
</gene>
<dbReference type="PROSITE" id="PS50113">
    <property type="entry name" value="PAC"/>
    <property type="match status" value="2"/>
</dbReference>
<dbReference type="InterPro" id="IPR013767">
    <property type="entry name" value="PAS_fold"/>
</dbReference>
<dbReference type="InterPro" id="IPR013656">
    <property type="entry name" value="PAS_4"/>
</dbReference>
<feature type="domain" description="Response regulatory" evidence="12">
    <location>
        <begin position="644"/>
        <end position="760"/>
    </location>
</feature>
<dbReference type="PANTHER" id="PTHR43065:SF46">
    <property type="entry name" value="C4-DICARBOXYLATE TRANSPORT SENSOR PROTEIN DCTB"/>
    <property type="match status" value="1"/>
</dbReference>
<dbReference type="InterPro" id="IPR036097">
    <property type="entry name" value="HisK_dim/P_sf"/>
</dbReference>
<evidence type="ECO:0000256" key="8">
    <source>
        <dbReference type="ARBA" id="ARBA00022840"/>
    </source>
</evidence>
<reference evidence="15" key="1">
    <citation type="submission" date="2022-11" db="EMBL/GenBank/DDBJ databases">
        <title>Description of Microcella daejonensis nov. sp, isolated from riverside soil.</title>
        <authorList>
            <person name="Molina K.M."/>
            <person name="Kim S.B."/>
        </authorList>
    </citation>
    <scope>NUCLEOTIDE SEQUENCE</scope>
    <source>
        <strain evidence="15">MMS21-STM12</strain>
    </source>
</reference>
<dbReference type="GO" id="GO:0005524">
    <property type="term" value="F:ATP binding"/>
    <property type="evidence" value="ECO:0007669"/>
    <property type="project" value="UniProtKB-KW"/>
</dbReference>
<dbReference type="SUPFAM" id="SSF55785">
    <property type="entry name" value="PYP-like sensor domain (PAS domain)"/>
    <property type="match status" value="3"/>
</dbReference>
<dbReference type="SUPFAM" id="SSF47384">
    <property type="entry name" value="Homodimeric domain of signal transducing histidine kinase"/>
    <property type="match status" value="1"/>
</dbReference>
<dbReference type="GO" id="GO:0000155">
    <property type="term" value="F:phosphorelay sensor kinase activity"/>
    <property type="evidence" value="ECO:0007669"/>
    <property type="project" value="InterPro"/>
</dbReference>
<dbReference type="InterPro" id="IPR035965">
    <property type="entry name" value="PAS-like_dom_sf"/>
</dbReference>
<sequence length="764" mass="82749">MASEPPHDRSIAPTPADDADLVRLAGRIARFGGWSIEIPSGELYWTAELFSLFGYESEGGAPPLDVAIGMYPDDQRSLIEAAMNRNIVEKVTTDLESIVIDREGREIRVRIIGVPVLDEAGAVVRLQGAIYDITEIVTERENRIAAQESLQRTLDYIPDFVFFIDEHWRITFANRALLAFLDLPAERLYSEPIWSIVPELAAGPFTNGLQRAMNERTSSTARARVEQYGITLEGTVHPVENGIAVFARDVTDEVERQREMDAVAAVAREQAALIEASTEAMLIEDLDNVVLYWNQGAEQLYGWSSEEAVGRNIRELIYADPADFEGPGAELLRDGRWFGELTQRTKDGRALIIECRWQVVLDAEGRPAKIFVVNSDVTELRRQQQALSRAQRTESLGTLAGGIAHDLNNVLTPLLMSVQLLKTQSPAPDQLALLEGMEAAVRRGADMVDQVLSFARGVDGVRELVDLAEVVRELFRITLPTMSPSITVTQRVGELPAILGDRTQILQVLLNLVANARDSMPEGGELTISTGRQTVIASGRASTGLAPGEYAVLTVDDTGTGMTGEVLDRIFEPFFTTKQLGRGTGLGLANTQAIVESHGGAITAHSAPGAGSRFIVLLPVAQDGAVLVPQQEPTDPVARGAGELVLVVDDEASIRDLMRQALEAHGYRVVEAAHGLEAVEVLERHAAEMAVVITDVIMPMMDGAAVAAHIAERYPHVAVIAASGFPGAGGLAELSAHGVRHTLAKPFTTESLLRTVRAAVTRSG</sequence>
<dbReference type="Pfam" id="PF13426">
    <property type="entry name" value="PAS_9"/>
    <property type="match status" value="1"/>
</dbReference>
<dbReference type="SMART" id="SM00448">
    <property type="entry name" value="REC"/>
    <property type="match status" value="1"/>
</dbReference>
<dbReference type="Proteomes" id="UP001164706">
    <property type="component" value="Chromosome"/>
</dbReference>
<dbReference type="CDD" id="cd00130">
    <property type="entry name" value="PAS"/>
    <property type="match status" value="2"/>
</dbReference>
<comment type="subcellular location">
    <subcellularLocation>
        <location evidence="2">Cell membrane</location>
    </subcellularLocation>
</comment>
<dbReference type="SMART" id="SM00387">
    <property type="entry name" value="HATPase_c"/>
    <property type="match status" value="1"/>
</dbReference>
<dbReference type="SUPFAM" id="SSF55874">
    <property type="entry name" value="ATPase domain of HSP90 chaperone/DNA topoisomerase II/histidine kinase"/>
    <property type="match status" value="1"/>
</dbReference>
<feature type="domain" description="Histidine kinase" evidence="11">
    <location>
        <begin position="402"/>
        <end position="622"/>
    </location>
</feature>
<evidence type="ECO:0000256" key="5">
    <source>
        <dbReference type="ARBA" id="ARBA00022679"/>
    </source>
</evidence>
<keyword evidence="4 10" id="KW-0597">Phosphoprotein</keyword>
<dbReference type="GO" id="GO:0006355">
    <property type="term" value="P:regulation of DNA-templated transcription"/>
    <property type="evidence" value="ECO:0007669"/>
    <property type="project" value="InterPro"/>
</dbReference>
<accession>A0A9E8MLU1</accession>
<dbReference type="PROSITE" id="PS50109">
    <property type="entry name" value="HIS_KIN"/>
    <property type="match status" value="1"/>
</dbReference>
<dbReference type="Gene3D" id="3.30.565.10">
    <property type="entry name" value="Histidine kinase-like ATPase, C-terminal domain"/>
    <property type="match status" value="1"/>
</dbReference>
<dbReference type="InterPro" id="IPR011006">
    <property type="entry name" value="CheY-like_superfamily"/>
</dbReference>
<dbReference type="Pfam" id="PF00512">
    <property type="entry name" value="HisKA"/>
    <property type="match status" value="1"/>
</dbReference>
<proteinExistence type="predicted"/>
<feature type="modified residue" description="4-aspartylphosphate" evidence="10">
    <location>
        <position position="695"/>
    </location>
</feature>
<evidence type="ECO:0000256" key="9">
    <source>
        <dbReference type="ARBA" id="ARBA00023012"/>
    </source>
</evidence>
<evidence type="ECO:0000313" key="16">
    <source>
        <dbReference type="Proteomes" id="UP001164706"/>
    </source>
</evidence>
<evidence type="ECO:0000256" key="1">
    <source>
        <dbReference type="ARBA" id="ARBA00000085"/>
    </source>
</evidence>
<feature type="domain" description="PAC" evidence="14">
    <location>
        <begin position="337"/>
        <end position="389"/>
    </location>
</feature>
<dbReference type="InterPro" id="IPR000014">
    <property type="entry name" value="PAS"/>
</dbReference>
<feature type="domain" description="PAS" evidence="13">
    <location>
        <begin position="146"/>
        <end position="216"/>
    </location>
</feature>
<evidence type="ECO:0000259" key="11">
    <source>
        <dbReference type="PROSITE" id="PS50109"/>
    </source>
</evidence>
<dbReference type="InterPro" id="IPR005467">
    <property type="entry name" value="His_kinase_dom"/>
</dbReference>
<dbReference type="InterPro" id="IPR003661">
    <property type="entry name" value="HisK_dim/P_dom"/>
</dbReference>
<dbReference type="SMART" id="SM00388">
    <property type="entry name" value="HisKA"/>
    <property type="match status" value="1"/>
</dbReference>
<dbReference type="EMBL" id="CP113089">
    <property type="protein sequence ID" value="WAB82003.1"/>
    <property type="molecule type" value="Genomic_DNA"/>
</dbReference>
<dbReference type="KEGG" id="mdb:OVN18_03020"/>
<dbReference type="AlphaFoldDB" id="A0A9E8MLU1"/>
<dbReference type="PANTHER" id="PTHR43065">
    <property type="entry name" value="SENSOR HISTIDINE KINASE"/>
    <property type="match status" value="1"/>
</dbReference>
<evidence type="ECO:0000256" key="6">
    <source>
        <dbReference type="ARBA" id="ARBA00022741"/>
    </source>
</evidence>
<dbReference type="NCBIfam" id="TIGR00229">
    <property type="entry name" value="sensory_box"/>
    <property type="match status" value="1"/>
</dbReference>
<keyword evidence="5" id="KW-0808">Transferase</keyword>
<keyword evidence="7" id="KW-0418">Kinase</keyword>
<dbReference type="InterPro" id="IPR036890">
    <property type="entry name" value="HATPase_C_sf"/>
</dbReference>
<dbReference type="GO" id="GO:0005886">
    <property type="term" value="C:plasma membrane"/>
    <property type="evidence" value="ECO:0007669"/>
    <property type="project" value="UniProtKB-SubCell"/>
</dbReference>
<dbReference type="SMART" id="SM00091">
    <property type="entry name" value="PAS"/>
    <property type="match status" value="2"/>
</dbReference>
<evidence type="ECO:0000256" key="2">
    <source>
        <dbReference type="ARBA" id="ARBA00004236"/>
    </source>
</evidence>
<dbReference type="InterPro" id="IPR000700">
    <property type="entry name" value="PAS-assoc_C"/>
</dbReference>
<comment type="catalytic activity">
    <reaction evidence="1">
        <text>ATP + protein L-histidine = ADP + protein N-phospho-L-histidine.</text>
        <dbReference type="EC" id="2.7.13.3"/>
    </reaction>
</comment>
<dbReference type="PRINTS" id="PR00344">
    <property type="entry name" value="BCTRLSENSOR"/>
</dbReference>
<dbReference type="InterPro" id="IPR001610">
    <property type="entry name" value="PAC"/>
</dbReference>
<dbReference type="Pfam" id="PF00989">
    <property type="entry name" value="PAS"/>
    <property type="match status" value="1"/>
</dbReference>
<dbReference type="PROSITE" id="PS50110">
    <property type="entry name" value="RESPONSE_REGULATORY"/>
    <property type="match status" value="1"/>
</dbReference>
<keyword evidence="6" id="KW-0547">Nucleotide-binding</keyword>
<evidence type="ECO:0000259" key="13">
    <source>
        <dbReference type="PROSITE" id="PS50112"/>
    </source>
</evidence>
<dbReference type="InterPro" id="IPR004358">
    <property type="entry name" value="Sig_transdc_His_kin-like_C"/>
</dbReference>
<protein>
    <recommendedName>
        <fullName evidence="3">histidine kinase</fullName>
        <ecNumber evidence="3">2.7.13.3</ecNumber>
    </recommendedName>
</protein>
<dbReference type="Gene3D" id="1.10.287.130">
    <property type="match status" value="1"/>
</dbReference>
<evidence type="ECO:0000259" key="12">
    <source>
        <dbReference type="PROSITE" id="PS50110"/>
    </source>
</evidence>
<evidence type="ECO:0000256" key="3">
    <source>
        <dbReference type="ARBA" id="ARBA00012438"/>
    </source>
</evidence>
<dbReference type="InterPro" id="IPR001789">
    <property type="entry name" value="Sig_transdc_resp-reg_receiver"/>
</dbReference>
<feature type="domain" description="PAS" evidence="13">
    <location>
        <begin position="266"/>
        <end position="320"/>
    </location>
</feature>
<evidence type="ECO:0000256" key="4">
    <source>
        <dbReference type="ARBA" id="ARBA00022553"/>
    </source>
</evidence>
<dbReference type="RefSeq" id="WP_267781824.1">
    <property type="nucleotide sequence ID" value="NZ_CP113089.1"/>
</dbReference>
<dbReference type="Pfam" id="PF02518">
    <property type="entry name" value="HATPase_c"/>
    <property type="match status" value="1"/>
</dbReference>
<dbReference type="Pfam" id="PF08448">
    <property type="entry name" value="PAS_4"/>
    <property type="match status" value="1"/>
</dbReference>
<feature type="domain" description="PAC" evidence="14">
    <location>
        <begin position="93"/>
        <end position="145"/>
    </location>
</feature>
<keyword evidence="9" id="KW-0902">Two-component regulatory system</keyword>
<dbReference type="SUPFAM" id="SSF52172">
    <property type="entry name" value="CheY-like"/>
    <property type="match status" value="1"/>
</dbReference>
<dbReference type="PROSITE" id="PS50112">
    <property type="entry name" value="PAS"/>
    <property type="match status" value="2"/>
</dbReference>
<dbReference type="EC" id="2.7.13.3" evidence="3"/>